<feature type="domain" description="C2H2-type" evidence="2">
    <location>
        <begin position="187"/>
        <end position="209"/>
    </location>
</feature>
<gene>
    <name evidence="3" type="ORF">Mgra_00007014</name>
</gene>
<feature type="compositionally biased region" description="Basic and acidic residues" evidence="1">
    <location>
        <begin position="216"/>
        <end position="225"/>
    </location>
</feature>
<dbReference type="InterPro" id="IPR013087">
    <property type="entry name" value="Znf_C2H2_type"/>
</dbReference>
<keyword evidence="4" id="KW-1185">Reference proteome</keyword>
<accession>A0A8S9ZK97</accession>
<dbReference type="Proteomes" id="UP000605970">
    <property type="component" value="Unassembled WGS sequence"/>
</dbReference>
<dbReference type="AlphaFoldDB" id="A0A8S9ZK97"/>
<reference evidence="3" key="1">
    <citation type="journal article" date="2020" name="Ecol. Evol.">
        <title>Genome structure and content of the rice root-knot nematode (Meloidogyne graminicola).</title>
        <authorList>
            <person name="Phan N.T."/>
            <person name="Danchin E.G.J."/>
            <person name="Klopp C."/>
            <person name="Perfus-Barbeoch L."/>
            <person name="Kozlowski D.K."/>
            <person name="Koutsovoulos G.D."/>
            <person name="Lopez-Roques C."/>
            <person name="Bouchez O."/>
            <person name="Zahm M."/>
            <person name="Besnard G."/>
            <person name="Bellafiore S."/>
        </authorList>
    </citation>
    <scope>NUCLEOTIDE SEQUENCE</scope>
    <source>
        <strain evidence="3">VN-18</strain>
    </source>
</reference>
<organism evidence="3 4">
    <name type="scientific">Meloidogyne graminicola</name>
    <dbReference type="NCBI Taxonomy" id="189291"/>
    <lineage>
        <taxon>Eukaryota</taxon>
        <taxon>Metazoa</taxon>
        <taxon>Ecdysozoa</taxon>
        <taxon>Nematoda</taxon>
        <taxon>Chromadorea</taxon>
        <taxon>Rhabditida</taxon>
        <taxon>Tylenchina</taxon>
        <taxon>Tylenchomorpha</taxon>
        <taxon>Tylenchoidea</taxon>
        <taxon>Meloidogynidae</taxon>
        <taxon>Meloidogyninae</taxon>
        <taxon>Meloidogyne</taxon>
    </lineage>
</organism>
<evidence type="ECO:0000313" key="3">
    <source>
        <dbReference type="EMBL" id="KAF7633605.1"/>
    </source>
</evidence>
<proteinExistence type="predicted"/>
<dbReference type="SUPFAM" id="SSF57667">
    <property type="entry name" value="beta-beta-alpha zinc fingers"/>
    <property type="match status" value="1"/>
</dbReference>
<evidence type="ECO:0000259" key="2">
    <source>
        <dbReference type="PROSITE" id="PS00028"/>
    </source>
</evidence>
<sequence>MVNYFIGDKLKNKKLIIMSEPNPKDLPKDESDIICQLEKLSKHFEEVSRNKDKENKEEKQEILSFMFNHFIKQEKNFKTFLVDQQKFLSQMANQMEQSNKKFFEQMTLSNALTLQKLKILINKDDPSTDETGESMGTSSFGVAGSSSCISLAKGIQREETPSFMDLMSSDKLKNQQPSKIPIPRNYCYTCQKDYKYSSTYKRHLCSPKHQRVEEAKRMLLEDKQVSESGGEPSPVKSIGEDQPSTSKMD</sequence>
<feature type="region of interest" description="Disordered" evidence="1">
    <location>
        <begin position="216"/>
        <end position="249"/>
    </location>
</feature>
<comment type="caution">
    <text evidence="3">The sequence shown here is derived from an EMBL/GenBank/DDBJ whole genome shotgun (WGS) entry which is preliminary data.</text>
</comment>
<name>A0A8S9ZK97_9BILA</name>
<dbReference type="EMBL" id="JABEBT010000073">
    <property type="protein sequence ID" value="KAF7633605.1"/>
    <property type="molecule type" value="Genomic_DNA"/>
</dbReference>
<dbReference type="InterPro" id="IPR036236">
    <property type="entry name" value="Znf_C2H2_sf"/>
</dbReference>
<dbReference type="PROSITE" id="PS00028">
    <property type="entry name" value="ZINC_FINGER_C2H2_1"/>
    <property type="match status" value="1"/>
</dbReference>
<protein>
    <recommendedName>
        <fullName evidence="2">C2H2-type domain-containing protein</fullName>
    </recommendedName>
</protein>
<evidence type="ECO:0000313" key="4">
    <source>
        <dbReference type="Proteomes" id="UP000605970"/>
    </source>
</evidence>
<evidence type="ECO:0000256" key="1">
    <source>
        <dbReference type="SAM" id="MobiDB-lite"/>
    </source>
</evidence>